<reference evidence="4" key="1">
    <citation type="journal article" date="2014" name="Proc. Natl. Acad. Sci. U.S.A.">
        <title>Extensive sampling of basidiomycete genomes demonstrates inadequacy of the white-rot/brown-rot paradigm for wood decay fungi.</title>
        <authorList>
            <person name="Riley R."/>
            <person name="Salamov A.A."/>
            <person name="Brown D.W."/>
            <person name="Nagy L.G."/>
            <person name="Floudas D."/>
            <person name="Held B.W."/>
            <person name="Levasseur A."/>
            <person name="Lombard V."/>
            <person name="Morin E."/>
            <person name="Otillar R."/>
            <person name="Lindquist E.A."/>
            <person name="Sun H."/>
            <person name="LaButti K.M."/>
            <person name="Schmutz J."/>
            <person name="Jabbour D."/>
            <person name="Luo H."/>
            <person name="Baker S.E."/>
            <person name="Pisabarro A.G."/>
            <person name="Walton J.D."/>
            <person name="Blanchette R.A."/>
            <person name="Henrissat B."/>
            <person name="Martin F."/>
            <person name="Cullen D."/>
            <person name="Hibbett D.S."/>
            <person name="Grigoriev I.V."/>
        </authorList>
    </citation>
    <scope>NUCLEOTIDE SEQUENCE [LARGE SCALE GENOMIC DNA]</scope>
    <source>
        <strain evidence="4">CBS 339.88</strain>
    </source>
</reference>
<dbReference type="OrthoDB" id="3046149at2759"/>
<accession>A0A067SUR6</accession>
<keyword evidence="2" id="KW-1133">Transmembrane helix</keyword>
<sequence length="184" mass="20413">MTAAQHNDGRLTPAVRSEEHRPDVDVNTCSARACGGVPTEVGADHRFVTWPSEGGCDPAVEGAEQARQIGDRGRRGTREGKQAWWCITMAAFSLGGQLPTDTHGKFRWGCEGTNEKCFCQVAWAMFIQAGSIYHYVIVSFGNYDKLLAVIWPWPLYLGLIAFGACSVQLYYAYQTFGRKFIVPR</sequence>
<evidence type="ECO:0000256" key="1">
    <source>
        <dbReference type="SAM" id="MobiDB-lite"/>
    </source>
</evidence>
<feature type="transmembrane region" description="Helical" evidence="2">
    <location>
        <begin position="121"/>
        <end position="141"/>
    </location>
</feature>
<keyword evidence="4" id="KW-1185">Reference proteome</keyword>
<organism evidence="3 4">
    <name type="scientific">Galerina marginata (strain CBS 339.88)</name>
    <dbReference type="NCBI Taxonomy" id="685588"/>
    <lineage>
        <taxon>Eukaryota</taxon>
        <taxon>Fungi</taxon>
        <taxon>Dikarya</taxon>
        <taxon>Basidiomycota</taxon>
        <taxon>Agaricomycotina</taxon>
        <taxon>Agaricomycetes</taxon>
        <taxon>Agaricomycetidae</taxon>
        <taxon>Agaricales</taxon>
        <taxon>Agaricineae</taxon>
        <taxon>Strophariaceae</taxon>
        <taxon>Galerina</taxon>
    </lineage>
</organism>
<dbReference type="Proteomes" id="UP000027222">
    <property type="component" value="Unassembled WGS sequence"/>
</dbReference>
<evidence type="ECO:0000313" key="3">
    <source>
        <dbReference type="EMBL" id="KDR74685.1"/>
    </source>
</evidence>
<evidence type="ECO:0000313" key="4">
    <source>
        <dbReference type="Proteomes" id="UP000027222"/>
    </source>
</evidence>
<evidence type="ECO:0000256" key="2">
    <source>
        <dbReference type="SAM" id="Phobius"/>
    </source>
</evidence>
<name>A0A067SUR6_GALM3</name>
<feature type="region of interest" description="Disordered" evidence="1">
    <location>
        <begin position="1"/>
        <end position="23"/>
    </location>
</feature>
<feature type="transmembrane region" description="Helical" evidence="2">
    <location>
        <begin position="153"/>
        <end position="173"/>
    </location>
</feature>
<dbReference type="EMBL" id="KL142382">
    <property type="protein sequence ID" value="KDR74685.1"/>
    <property type="molecule type" value="Genomic_DNA"/>
</dbReference>
<keyword evidence="2" id="KW-0812">Transmembrane</keyword>
<proteinExistence type="predicted"/>
<keyword evidence="2" id="KW-0472">Membrane</keyword>
<dbReference type="HOGENOM" id="CLU_1468243_0_0_1"/>
<dbReference type="AlphaFoldDB" id="A0A067SUR6"/>
<gene>
    <name evidence="3" type="ORF">GALMADRAFT_211679</name>
</gene>
<protein>
    <submittedName>
        <fullName evidence="3">Uncharacterized protein</fullName>
    </submittedName>
</protein>